<evidence type="ECO:0000256" key="1">
    <source>
        <dbReference type="SAM" id="SignalP"/>
    </source>
</evidence>
<protein>
    <submittedName>
        <fullName evidence="2">Uncharacterized protein</fullName>
    </submittedName>
</protein>
<comment type="caution">
    <text evidence="2">The sequence shown here is derived from an EMBL/GenBank/DDBJ whole genome shotgun (WGS) entry which is preliminary data.</text>
</comment>
<accession>A0A229NVW1</accession>
<reference evidence="2 3" key="1">
    <citation type="submission" date="2017-07" db="EMBL/GenBank/DDBJ databases">
        <title>Paenibacillus herberti R33 genome sequencing and assembly.</title>
        <authorList>
            <person name="Su W."/>
        </authorList>
    </citation>
    <scope>NUCLEOTIDE SEQUENCE [LARGE SCALE GENOMIC DNA]</scope>
    <source>
        <strain evidence="2 3">R33</strain>
    </source>
</reference>
<organism evidence="2 3">
    <name type="scientific">Paenibacillus herberti</name>
    <dbReference type="NCBI Taxonomy" id="1619309"/>
    <lineage>
        <taxon>Bacteria</taxon>
        <taxon>Bacillati</taxon>
        <taxon>Bacillota</taxon>
        <taxon>Bacilli</taxon>
        <taxon>Bacillales</taxon>
        <taxon>Paenibacillaceae</taxon>
        <taxon>Paenibacillus</taxon>
    </lineage>
</organism>
<name>A0A229NVW1_9BACL</name>
<evidence type="ECO:0000313" key="2">
    <source>
        <dbReference type="EMBL" id="OXM13779.1"/>
    </source>
</evidence>
<sequence length="162" mass="18579">MYKLLWGLLMCGLWLYAQAAQTDEERAVRILFEAKHAVNRAAHAAAQQLDERELADGRFVLDERRALEEATAYLQDNLRLDEQGNPLPGSRLRQQVTVDAWHVVGRNESFPYTYQNSEFNYEVTLDRPGVILIIHVIHPRAFSVMEPIEWHIKGAAQLVLPS</sequence>
<dbReference type="RefSeq" id="WP_089526479.1">
    <property type="nucleotide sequence ID" value="NZ_NMUQ01000003.1"/>
</dbReference>
<proteinExistence type="predicted"/>
<feature type="chain" id="PRO_5038552531" evidence="1">
    <location>
        <begin position="20"/>
        <end position="162"/>
    </location>
</feature>
<gene>
    <name evidence="2" type="ORF">CGZ75_22465</name>
</gene>
<dbReference type="OrthoDB" id="1739152at2"/>
<dbReference type="EMBL" id="NMUQ01000003">
    <property type="protein sequence ID" value="OXM13779.1"/>
    <property type="molecule type" value="Genomic_DNA"/>
</dbReference>
<dbReference type="AlphaFoldDB" id="A0A229NVW1"/>
<evidence type="ECO:0000313" key="3">
    <source>
        <dbReference type="Proteomes" id="UP000215145"/>
    </source>
</evidence>
<dbReference type="Proteomes" id="UP000215145">
    <property type="component" value="Unassembled WGS sequence"/>
</dbReference>
<feature type="signal peptide" evidence="1">
    <location>
        <begin position="1"/>
        <end position="19"/>
    </location>
</feature>
<keyword evidence="1" id="KW-0732">Signal</keyword>
<keyword evidence="3" id="KW-1185">Reference proteome</keyword>